<dbReference type="InterPro" id="IPR050482">
    <property type="entry name" value="Sensor_HK_TwoCompSys"/>
</dbReference>
<feature type="transmembrane region" description="Helical" evidence="4">
    <location>
        <begin position="116"/>
        <end position="147"/>
    </location>
</feature>
<name>A0ABS6U5R3_9PSEU</name>
<protein>
    <submittedName>
        <fullName evidence="7">Histidine kinase</fullName>
    </submittedName>
</protein>
<accession>A0ABS6U5R3</accession>
<dbReference type="EMBL" id="JADQDF010000001">
    <property type="protein sequence ID" value="MBW0127563.1"/>
    <property type="molecule type" value="Genomic_DNA"/>
</dbReference>
<keyword evidence="2 7" id="KW-0418">Kinase</keyword>
<keyword evidence="4" id="KW-0472">Membrane</keyword>
<feature type="domain" description="DUF5931" evidence="6">
    <location>
        <begin position="15"/>
        <end position="178"/>
    </location>
</feature>
<evidence type="ECO:0000256" key="1">
    <source>
        <dbReference type="ARBA" id="ARBA00022679"/>
    </source>
</evidence>
<reference evidence="7 8" key="1">
    <citation type="submission" date="2020-11" db="EMBL/GenBank/DDBJ databases">
        <title>Pseudonocardia abyssalis sp. nov. and Pseudonocardia oceani sp. nov., description and phylogenomic analysis of two novel actinomycetes isolated from the deep Southern Ocean.</title>
        <authorList>
            <person name="Parra J."/>
        </authorList>
    </citation>
    <scope>NUCLEOTIDE SEQUENCE [LARGE SCALE GENOMIC DNA]</scope>
    <source>
        <strain evidence="8">KRD185</strain>
    </source>
</reference>
<feature type="transmembrane region" description="Helical" evidence="4">
    <location>
        <begin position="82"/>
        <end position="104"/>
    </location>
</feature>
<evidence type="ECO:0000259" key="6">
    <source>
        <dbReference type="Pfam" id="PF19354"/>
    </source>
</evidence>
<evidence type="ECO:0000256" key="3">
    <source>
        <dbReference type="ARBA" id="ARBA00023012"/>
    </source>
</evidence>
<keyword evidence="8" id="KW-1185">Reference proteome</keyword>
<dbReference type="InterPro" id="IPR045975">
    <property type="entry name" value="DUF5931"/>
</dbReference>
<dbReference type="PANTHER" id="PTHR24421">
    <property type="entry name" value="NITRATE/NITRITE SENSOR PROTEIN NARX-RELATED"/>
    <property type="match status" value="1"/>
</dbReference>
<feature type="domain" description="Histidine kinase/HSP90-like ATPase" evidence="5">
    <location>
        <begin position="287"/>
        <end position="382"/>
    </location>
</feature>
<dbReference type="GO" id="GO:0016301">
    <property type="term" value="F:kinase activity"/>
    <property type="evidence" value="ECO:0007669"/>
    <property type="project" value="UniProtKB-KW"/>
</dbReference>
<evidence type="ECO:0000259" key="5">
    <source>
        <dbReference type="Pfam" id="PF02518"/>
    </source>
</evidence>
<dbReference type="InterPro" id="IPR003594">
    <property type="entry name" value="HATPase_dom"/>
</dbReference>
<dbReference type="Pfam" id="PF19354">
    <property type="entry name" value="DUF5931"/>
    <property type="match status" value="1"/>
</dbReference>
<feature type="transmembrane region" description="Helical" evidence="4">
    <location>
        <begin position="28"/>
        <end position="46"/>
    </location>
</feature>
<gene>
    <name evidence="7" type="ORF">I4I82_07685</name>
</gene>
<organism evidence="7 8">
    <name type="scientific">Pseudonocardia oceani</name>
    <dbReference type="NCBI Taxonomy" id="2792013"/>
    <lineage>
        <taxon>Bacteria</taxon>
        <taxon>Bacillati</taxon>
        <taxon>Actinomycetota</taxon>
        <taxon>Actinomycetes</taxon>
        <taxon>Pseudonocardiales</taxon>
        <taxon>Pseudonocardiaceae</taxon>
        <taxon>Pseudonocardia</taxon>
    </lineage>
</organism>
<proteinExistence type="predicted"/>
<keyword evidence="3" id="KW-0902">Two-component regulatory system</keyword>
<dbReference type="NCBIfam" id="NF047322">
    <property type="entry name" value="HK_morpho_MacS"/>
    <property type="match status" value="1"/>
</dbReference>
<evidence type="ECO:0000313" key="7">
    <source>
        <dbReference type="EMBL" id="MBW0127563.1"/>
    </source>
</evidence>
<evidence type="ECO:0000313" key="8">
    <source>
        <dbReference type="Proteomes" id="UP000694300"/>
    </source>
</evidence>
<keyword evidence="1" id="KW-0808">Transferase</keyword>
<feature type="transmembrane region" description="Helical" evidence="4">
    <location>
        <begin position="159"/>
        <end position="176"/>
    </location>
</feature>
<comment type="caution">
    <text evidence="7">The sequence shown here is derived from an EMBL/GenBank/DDBJ whole genome shotgun (WGS) entry which is preliminary data.</text>
</comment>
<dbReference type="PANTHER" id="PTHR24421:SF61">
    <property type="entry name" value="OXYGEN SENSOR HISTIDINE KINASE NREB"/>
    <property type="match status" value="1"/>
</dbReference>
<feature type="transmembrane region" description="Helical" evidence="4">
    <location>
        <begin position="52"/>
        <end position="70"/>
    </location>
</feature>
<keyword evidence="4" id="KW-1133">Transmembrane helix</keyword>
<evidence type="ECO:0000256" key="4">
    <source>
        <dbReference type="SAM" id="Phobius"/>
    </source>
</evidence>
<keyword evidence="4" id="KW-0812">Transmembrane</keyword>
<sequence length="384" mass="39739">MAGRDARAGDVSDAAVERPLEPLWRGLLFYRVLTLVTTTAVVLWTLDEHASPAGAVAVQAGMAAWTAVIGRGYLGGMPRGRLALADLVVTSAVIATTPLVQTAAQIDADAPVSGSIWTPCAVLACALAFGVRGGLGGAVVLCSVLLAVSARAEAELGDIQLIVLVAVSIGYASTVLRRQAERLRTAIGQQAAMAERERLARVVHDGVLQVLGYVHRRGQELGGDAASLASMAGEQEVVLRTLLTTDGAPTGADGLRDVADALRMLGAGHVSVSTPAHPVRLPAAAVEELVAVVGAALANVARHVGPDAPAWVLVEDLGDAVEISVRDEGPGIPDGRLDEAAEQGRLGVARSMRGRVRDLGATITCETGPGRGTEWIIRMPREKT</sequence>
<dbReference type="Proteomes" id="UP000694300">
    <property type="component" value="Unassembled WGS sequence"/>
</dbReference>
<evidence type="ECO:0000256" key="2">
    <source>
        <dbReference type="ARBA" id="ARBA00022777"/>
    </source>
</evidence>
<dbReference type="Pfam" id="PF02518">
    <property type="entry name" value="HATPase_c"/>
    <property type="match status" value="1"/>
</dbReference>